<dbReference type="SUPFAM" id="SSF53448">
    <property type="entry name" value="Nucleotide-diphospho-sugar transferases"/>
    <property type="match status" value="1"/>
</dbReference>
<dbReference type="InterPro" id="IPR001173">
    <property type="entry name" value="Glyco_trans_2-like"/>
</dbReference>
<name>A0A1F7USV9_9BACT</name>
<dbReference type="PANTHER" id="PTHR48090:SF1">
    <property type="entry name" value="PROPHAGE BACTOPRENOL GLUCOSYL TRANSFERASE HOMOLOG"/>
    <property type="match status" value="1"/>
</dbReference>
<evidence type="ECO:0000256" key="3">
    <source>
        <dbReference type="ARBA" id="ARBA00022676"/>
    </source>
</evidence>
<dbReference type="InterPro" id="IPR029044">
    <property type="entry name" value="Nucleotide-diphossugar_trans"/>
</dbReference>
<organism evidence="11 12">
    <name type="scientific">Candidatus Uhrbacteria bacterium RIFCSPLOWO2_01_FULL_47_24</name>
    <dbReference type="NCBI Taxonomy" id="1802401"/>
    <lineage>
        <taxon>Bacteria</taxon>
        <taxon>Candidatus Uhriibacteriota</taxon>
    </lineage>
</organism>
<dbReference type="FunFam" id="3.90.550.10:FF:000079">
    <property type="entry name" value="Probable glycosyl transferase"/>
    <property type="match status" value="1"/>
</dbReference>
<gene>
    <name evidence="11" type="ORF">A3B21_00235</name>
</gene>
<dbReference type="GO" id="GO:0005886">
    <property type="term" value="C:plasma membrane"/>
    <property type="evidence" value="ECO:0007669"/>
    <property type="project" value="UniProtKB-SubCell"/>
</dbReference>
<dbReference type="AlphaFoldDB" id="A0A1F7USV9"/>
<keyword evidence="3" id="KW-0328">Glycosyltransferase</keyword>
<evidence type="ECO:0000256" key="8">
    <source>
        <dbReference type="ARBA" id="ARBA00038152"/>
    </source>
</evidence>
<evidence type="ECO:0000256" key="7">
    <source>
        <dbReference type="ARBA" id="ARBA00023136"/>
    </source>
</evidence>
<protein>
    <recommendedName>
        <fullName evidence="10">Glycosyltransferase 2-like domain-containing protein</fullName>
    </recommendedName>
</protein>
<evidence type="ECO:0000256" key="1">
    <source>
        <dbReference type="ARBA" id="ARBA00004651"/>
    </source>
</evidence>
<accession>A0A1F7USV9</accession>
<sequence>MSKISFIFPVYNEEESLHALFTEMQKLIERLPNDEVELVFIDDGSADRTYMMLTALGHEYPFVKMVSFSRNFGQQIALTAGLDYASGDAIIVMDADLQDPPNVALELISKWREGYAVVYAKRRTRHQEEVFLRKIVAHLYYRLLNALSDIPIPTDTGDFRLLDRKVVDGLKLCREHSRYIRGLTSFVGFTQTSVLYDRHNRFAGQSKYTLLKLFKLALDGIMSFSVKPLKVISYIGFFISLFSFLGATYITLKRIFFQQYTVPGFTLTIILLSFFSGMQILILGIIGEYIGRIYIEAQNRPLYLIKHKINFPDT</sequence>
<dbReference type="GO" id="GO:0016757">
    <property type="term" value="F:glycosyltransferase activity"/>
    <property type="evidence" value="ECO:0007669"/>
    <property type="project" value="UniProtKB-KW"/>
</dbReference>
<evidence type="ECO:0000256" key="5">
    <source>
        <dbReference type="ARBA" id="ARBA00022692"/>
    </source>
</evidence>
<feature type="transmembrane region" description="Helical" evidence="9">
    <location>
        <begin position="264"/>
        <end position="286"/>
    </location>
</feature>
<keyword evidence="7 9" id="KW-0472">Membrane</keyword>
<comment type="subcellular location">
    <subcellularLocation>
        <location evidence="1">Cell membrane</location>
        <topology evidence="1">Multi-pass membrane protein</topology>
    </subcellularLocation>
</comment>
<dbReference type="Proteomes" id="UP000176897">
    <property type="component" value="Unassembled WGS sequence"/>
</dbReference>
<proteinExistence type="inferred from homology"/>
<evidence type="ECO:0000256" key="2">
    <source>
        <dbReference type="ARBA" id="ARBA00022475"/>
    </source>
</evidence>
<dbReference type="EMBL" id="MGEJ01000007">
    <property type="protein sequence ID" value="OGL81339.1"/>
    <property type="molecule type" value="Genomic_DNA"/>
</dbReference>
<evidence type="ECO:0000256" key="4">
    <source>
        <dbReference type="ARBA" id="ARBA00022679"/>
    </source>
</evidence>
<keyword evidence="4" id="KW-0808">Transferase</keyword>
<feature type="transmembrane region" description="Helical" evidence="9">
    <location>
        <begin position="231"/>
        <end position="252"/>
    </location>
</feature>
<keyword evidence="6 9" id="KW-1133">Transmembrane helix</keyword>
<dbReference type="Pfam" id="PF00535">
    <property type="entry name" value="Glycos_transf_2"/>
    <property type="match status" value="1"/>
</dbReference>
<comment type="caution">
    <text evidence="11">The sequence shown here is derived from an EMBL/GenBank/DDBJ whole genome shotgun (WGS) entry which is preliminary data.</text>
</comment>
<evidence type="ECO:0000313" key="12">
    <source>
        <dbReference type="Proteomes" id="UP000176897"/>
    </source>
</evidence>
<dbReference type="PANTHER" id="PTHR48090">
    <property type="entry name" value="UNDECAPRENYL-PHOSPHATE 4-DEOXY-4-FORMAMIDO-L-ARABINOSE TRANSFERASE-RELATED"/>
    <property type="match status" value="1"/>
</dbReference>
<keyword evidence="2" id="KW-1003">Cell membrane</keyword>
<keyword evidence="5 9" id="KW-0812">Transmembrane</keyword>
<evidence type="ECO:0000259" key="10">
    <source>
        <dbReference type="Pfam" id="PF00535"/>
    </source>
</evidence>
<reference evidence="11 12" key="1">
    <citation type="journal article" date="2016" name="Nat. Commun.">
        <title>Thousands of microbial genomes shed light on interconnected biogeochemical processes in an aquifer system.</title>
        <authorList>
            <person name="Anantharaman K."/>
            <person name="Brown C.T."/>
            <person name="Hug L.A."/>
            <person name="Sharon I."/>
            <person name="Castelle C.J."/>
            <person name="Probst A.J."/>
            <person name="Thomas B.C."/>
            <person name="Singh A."/>
            <person name="Wilkins M.J."/>
            <person name="Karaoz U."/>
            <person name="Brodie E.L."/>
            <person name="Williams K.H."/>
            <person name="Hubbard S.S."/>
            <person name="Banfield J.F."/>
        </authorList>
    </citation>
    <scope>NUCLEOTIDE SEQUENCE [LARGE SCALE GENOMIC DNA]</scope>
</reference>
<dbReference type="Gene3D" id="3.90.550.10">
    <property type="entry name" value="Spore Coat Polysaccharide Biosynthesis Protein SpsA, Chain A"/>
    <property type="match status" value="1"/>
</dbReference>
<comment type="similarity">
    <text evidence="8">Belongs to the glycosyltransferase 2 family. GtrB subfamily.</text>
</comment>
<feature type="domain" description="Glycosyltransferase 2-like" evidence="10">
    <location>
        <begin position="5"/>
        <end position="168"/>
    </location>
</feature>
<evidence type="ECO:0000256" key="6">
    <source>
        <dbReference type="ARBA" id="ARBA00022989"/>
    </source>
</evidence>
<dbReference type="CDD" id="cd04187">
    <property type="entry name" value="DPM1_like_bac"/>
    <property type="match status" value="1"/>
</dbReference>
<dbReference type="STRING" id="1802401.A3B21_00235"/>
<evidence type="ECO:0000256" key="9">
    <source>
        <dbReference type="SAM" id="Phobius"/>
    </source>
</evidence>
<dbReference type="InterPro" id="IPR050256">
    <property type="entry name" value="Glycosyltransferase_2"/>
</dbReference>
<evidence type="ECO:0000313" key="11">
    <source>
        <dbReference type="EMBL" id="OGL81339.1"/>
    </source>
</evidence>